<dbReference type="GO" id="GO:0006631">
    <property type="term" value="P:fatty acid metabolic process"/>
    <property type="evidence" value="ECO:0007669"/>
    <property type="project" value="TreeGrafter"/>
</dbReference>
<sequence length="148" mass="16123">MQRRALKYLKFGDPREVTELVTETISSDIGPSEASARWLASPVNPLDINKIQGAYMLKPPLPAIGGSEGVGRVVKVGPSVTTVSPGDKVTTFTINSPCWTDYSIVEESDLTKIDQRITPLQGAIMMINPTTAWLMIKMGGMEEGDWIV</sequence>
<dbReference type="GO" id="GO:0016491">
    <property type="term" value="F:oxidoreductase activity"/>
    <property type="evidence" value="ECO:0007669"/>
    <property type="project" value="UniProtKB-KW"/>
</dbReference>
<dbReference type="InterPro" id="IPR013154">
    <property type="entry name" value="ADH-like_N"/>
</dbReference>
<comment type="caution">
    <text evidence="6">The sequence shown here is derived from an EMBL/GenBank/DDBJ whole genome shotgun (WGS) entry which is preliminary data.</text>
</comment>
<evidence type="ECO:0000313" key="6">
    <source>
        <dbReference type="EMBL" id="GMT21710.1"/>
    </source>
</evidence>
<dbReference type="InterPro" id="IPR011032">
    <property type="entry name" value="GroES-like_sf"/>
</dbReference>
<evidence type="ECO:0000256" key="1">
    <source>
        <dbReference type="ARBA" id="ARBA00022857"/>
    </source>
</evidence>
<keyword evidence="2" id="KW-0560">Oxidoreductase</keyword>
<dbReference type="Proteomes" id="UP001432322">
    <property type="component" value="Unassembled WGS sequence"/>
</dbReference>
<protein>
    <recommendedName>
        <fullName evidence="3">Enoyl-[acyl-carrier-protein] reductase, mitochondrial</fullName>
    </recommendedName>
    <alternativeName>
        <fullName evidence="4">2-enoyl thioester reductase</fullName>
    </alternativeName>
</protein>
<dbReference type="InterPro" id="IPR051034">
    <property type="entry name" value="Mito_Enoyl-ACP_Reductase"/>
</dbReference>
<dbReference type="PANTHER" id="PTHR43981:SF1">
    <property type="entry name" value="ENOYL-[ACYL-CARRIER-PROTEIN] REDUCTASE, MITOCHONDRIAL"/>
    <property type="match status" value="1"/>
</dbReference>
<proteinExistence type="predicted"/>
<dbReference type="Gene3D" id="3.90.180.10">
    <property type="entry name" value="Medium-chain alcohol dehydrogenases, catalytic domain"/>
    <property type="match status" value="1"/>
</dbReference>
<dbReference type="PANTHER" id="PTHR43981">
    <property type="entry name" value="ENOYL-[ACYL-CARRIER-PROTEIN] REDUCTASE, MITOCHONDRIAL"/>
    <property type="match status" value="1"/>
</dbReference>
<evidence type="ECO:0000259" key="5">
    <source>
        <dbReference type="Pfam" id="PF08240"/>
    </source>
</evidence>
<accession>A0AAV5VQA7</accession>
<keyword evidence="1" id="KW-0521">NADP</keyword>
<dbReference type="Pfam" id="PF08240">
    <property type="entry name" value="ADH_N"/>
    <property type="match status" value="1"/>
</dbReference>
<organism evidence="6 7">
    <name type="scientific">Pristionchus fissidentatus</name>
    <dbReference type="NCBI Taxonomy" id="1538716"/>
    <lineage>
        <taxon>Eukaryota</taxon>
        <taxon>Metazoa</taxon>
        <taxon>Ecdysozoa</taxon>
        <taxon>Nematoda</taxon>
        <taxon>Chromadorea</taxon>
        <taxon>Rhabditida</taxon>
        <taxon>Rhabditina</taxon>
        <taxon>Diplogasteromorpha</taxon>
        <taxon>Diplogasteroidea</taxon>
        <taxon>Neodiplogasteridae</taxon>
        <taxon>Pristionchus</taxon>
    </lineage>
</organism>
<evidence type="ECO:0000313" key="7">
    <source>
        <dbReference type="Proteomes" id="UP001432322"/>
    </source>
</evidence>
<keyword evidence="7" id="KW-1185">Reference proteome</keyword>
<dbReference type="GO" id="GO:0005739">
    <property type="term" value="C:mitochondrion"/>
    <property type="evidence" value="ECO:0007669"/>
    <property type="project" value="TreeGrafter"/>
</dbReference>
<dbReference type="EMBL" id="BTSY01000004">
    <property type="protein sequence ID" value="GMT21710.1"/>
    <property type="molecule type" value="Genomic_DNA"/>
</dbReference>
<gene>
    <name evidence="6" type="ORF">PFISCL1PPCAC_13006</name>
</gene>
<reference evidence="6" key="1">
    <citation type="submission" date="2023-10" db="EMBL/GenBank/DDBJ databases">
        <title>Genome assembly of Pristionchus species.</title>
        <authorList>
            <person name="Yoshida K."/>
            <person name="Sommer R.J."/>
        </authorList>
    </citation>
    <scope>NUCLEOTIDE SEQUENCE</scope>
    <source>
        <strain evidence="6">RS5133</strain>
    </source>
</reference>
<evidence type="ECO:0000256" key="3">
    <source>
        <dbReference type="ARBA" id="ARBA00041058"/>
    </source>
</evidence>
<dbReference type="AlphaFoldDB" id="A0AAV5VQA7"/>
<name>A0AAV5VQA7_9BILA</name>
<dbReference type="SUPFAM" id="SSF50129">
    <property type="entry name" value="GroES-like"/>
    <property type="match status" value="1"/>
</dbReference>
<evidence type="ECO:0000256" key="2">
    <source>
        <dbReference type="ARBA" id="ARBA00023002"/>
    </source>
</evidence>
<feature type="domain" description="Alcohol dehydrogenase-like N-terminal" evidence="5">
    <location>
        <begin position="31"/>
        <end position="98"/>
    </location>
</feature>
<evidence type="ECO:0000256" key="4">
    <source>
        <dbReference type="ARBA" id="ARBA00042123"/>
    </source>
</evidence>